<proteinExistence type="predicted"/>
<dbReference type="EMBL" id="CAJNRE010017162">
    <property type="protein sequence ID" value="CAF2151657.1"/>
    <property type="molecule type" value="Genomic_DNA"/>
</dbReference>
<dbReference type="Proteomes" id="UP000663855">
    <property type="component" value="Unassembled WGS sequence"/>
</dbReference>
<dbReference type="EMBL" id="CAJOBI010004661">
    <property type="protein sequence ID" value="CAF4008942.1"/>
    <property type="molecule type" value="Genomic_DNA"/>
</dbReference>
<gene>
    <name evidence="4" type="ORF">BYL167_LOCUS1636</name>
    <name evidence="1" type="ORF">CJN711_LOCUS7258</name>
    <name evidence="5" type="ORF">GIL414_LOCUS8315</name>
    <name evidence="2" type="ORF">KQP761_LOCUS37142</name>
    <name evidence="3" type="ORF">MBJ925_LOCUS31338</name>
    <name evidence="6" type="ORF">SMN809_LOCUS12365</name>
</gene>
<evidence type="ECO:0000313" key="2">
    <source>
        <dbReference type="EMBL" id="CAF1682518.1"/>
    </source>
</evidence>
<name>A0A816H0U6_9BILA</name>
<sequence>MKCARDDVLGYDEHLIKQTQQNSGTSVFRMLSTKDFAINGFCNCAMNPHSDLNEVKSLIHLYNHFIFDFDRHQLTVEHLPDEKPSCSRYDSILFKCVRTLQRSVPRENPILYYRINIEKLAKETKGFNHASCQCGYPAVEIDQFLFLDYTYLSHVHLTAGQNTDHAFVLTTYGGIAAL</sequence>
<evidence type="ECO:0000313" key="1">
    <source>
        <dbReference type="EMBL" id="CAF1103274.1"/>
    </source>
</evidence>
<organism evidence="2 7">
    <name type="scientific">Rotaria magnacalcarata</name>
    <dbReference type="NCBI Taxonomy" id="392030"/>
    <lineage>
        <taxon>Eukaryota</taxon>
        <taxon>Metazoa</taxon>
        <taxon>Spiralia</taxon>
        <taxon>Gnathifera</taxon>
        <taxon>Rotifera</taxon>
        <taxon>Eurotatoria</taxon>
        <taxon>Bdelloidea</taxon>
        <taxon>Philodinida</taxon>
        <taxon>Philodinidae</taxon>
        <taxon>Rotaria</taxon>
    </lineage>
</organism>
<reference evidence="2" key="1">
    <citation type="submission" date="2021-02" db="EMBL/GenBank/DDBJ databases">
        <authorList>
            <person name="Nowell W R."/>
        </authorList>
    </citation>
    <scope>NUCLEOTIDE SEQUENCE</scope>
</reference>
<dbReference type="Proteomes" id="UP000681967">
    <property type="component" value="Unassembled WGS sequence"/>
</dbReference>
<dbReference type="EMBL" id="CAJOBH010000255">
    <property type="protein sequence ID" value="CAF3775343.1"/>
    <property type="molecule type" value="Genomic_DNA"/>
</dbReference>
<dbReference type="Proteomes" id="UP000663834">
    <property type="component" value="Unassembled WGS sequence"/>
</dbReference>
<comment type="caution">
    <text evidence="2">The sequence shown here is derived from an EMBL/GenBank/DDBJ whole genome shotgun (WGS) entry which is preliminary data.</text>
</comment>
<dbReference type="Proteomes" id="UP000676336">
    <property type="component" value="Unassembled WGS sequence"/>
</dbReference>
<dbReference type="EMBL" id="CAJNOV010002439">
    <property type="protein sequence ID" value="CAF1103274.1"/>
    <property type="molecule type" value="Genomic_DNA"/>
</dbReference>
<evidence type="ECO:0000313" key="4">
    <source>
        <dbReference type="EMBL" id="CAF3775343.1"/>
    </source>
</evidence>
<dbReference type="AlphaFoldDB" id="A0A816H0U6"/>
<accession>A0A816H0U6</accession>
<dbReference type="EMBL" id="CAJOBJ010002689">
    <property type="protein sequence ID" value="CAF3935731.1"/>
    <property type="molecule type" value="Genomic_DNA"/>
</dbReference>
<dbReference type="Proteomes" id="UP000681720">
    <property type="component" value="Unassembled WGS sequence"/>
</dbReference>
<evidence type="ECO:0000313" key="6">
    <source>
        <dbReference type="EMBL" id="CAF4008942.1"/>
    </source>
</evidence>
<evidence type="ECO:0000313" key="5">
    <source>
        <dbReference type="EMBL" id="CAF3935731.1"/>
    </source>
</evidence>
<evidence type="ECO:0000313" key="7">
    <source>
        <dbReference type="Proteomes" id="UP000663834"/>
    </source>
</evidence>
<evidence type="ECO:0000313" key="3">
    <source>
        <dbReference type="EMBL" id="CAF2151657.1"/>
    </source>
</evidence>
<dbReference type="Proteomes" id="UP000663824">
    <property type="component" value="Unassembled WGS sequence"/>
</dbReference>
<dbReference type="EMBL" id="CAJNOW010021045">
    <property type="protein sequence ID" value="CAF1682518.1"/>
    <property type="molecule type" value="Genomic_DNA"/>
</dbReference>
<protein>
    <submittedName>
        <fullName evidence="2">Uncharacterized protein</fullName>
    </submittedName>
</protein>
<dbReference type="OrthoDB" id="10049404at2759"/>